<dbReference type="OrthoDB" id="10265489at2759"/>
<dbReference type="KEGG" id="pti:PHATRDRAFT_44521"/>
<dbReference type="PANTHER" id="PTHR12847">
    <property type="entry name" value="ATP-BINDING CASSETTE ABC TRANSPORTER-RELATED"/>
    <property type="match status" value="1"/>
</dbReference>
<dbReference type="EMBL" id="CM000607">
    <property type="protein sequence ID" value="EEC50244.1"/>
    <property type="molecule type" value="Genomic_DNA"/>
</dbReference>
<organism evidence="3 4">
    <name type="scientific">Phaeodactylum tricornutum (strain CCAP 1055/1)</name>
    <dbReference type="NCBI Taxonomy" id="556484"/>
    <lineage>
        <taxon>Eukaryota</taxon>
        <taxon>Sar</taxon>
        <taxon>Stramenopiles</taxon>
        <taxon>Ochrophyta</taxon>
        <taxon>Bacillariophyta</taxon>
        <taxon>Bacillariophyceae</taxon>
        <taxon>Bacillariophycidae</taxon>
        <taxon>Naviculales</taxon>
        <taxon>Phaeodactylaceae</taxon>
        <taxon>Phaeodactylum</taxon>
    </lineage>
</organism>
<feature type="domain" description="NECAP PHear" evidence="2">
    <location>
        <begin position="15"/>
        <end position="170"/>
    </location>
</feature>
<reference evidence="4" key="2">
    <citation type="submission" date="2008-08" db="EMBL/GenBank/DDBJ databases">
        <authorList>
            <consortium name="Diatom Consortium"/>
            <person name="Grigoriev I."/>
            <person name="Grimwood J."/>
            <person name="Kuo A."/>
            <person name="Otillar R.P."/>
            <person name="Salamov A."/>
            <person name="Detter J.C."/>
            <person name="Lindquist E."/>
            <person name="Shapiro H."/>
            <person name="Lucas S."/>
            <person name="Glavina del Rio T."/>
            <person name="Pitluck S."/>
            <person name="Rokhsar D."/>
            <person name="Bowler C."/>
        </authorList>
    </citation>
    <scope>GENOME REANNOTATION</scope>
    <source>
        <strain evidence="4">CCAP 1055/1</strain>
    </source>
</reference>
<proteinExistence type="predicted"/>
<evidence type="ECO:0000259" key="2">
    <source>
        <dbReference type="Pfam" id="PF07933"/>
    </source>
</evidence>
<dbReference type="GO" id="GO:0030125">
    <property type="term" value="C:clathrin vesicle coat"/>
    <property type="evidence" value="ECO:0007669"/>
    <property type="project" value="TreeGrafter"/>
</dbReference>
<reference evidence="3 4" key="1">
    <citation type="journal article" date="2008" name="Nature">
        <title>The Phaeodactylum genome reveals the evolutionary history of diatom genomes.</title>
        <authorList>
            <person name="Bowler C."/>
            <person name="Allen A.E."/>
            <person name="Badger J.H."/>
            <person name="Grimwood J."/>
            <person name="Jabbari K."/>
            <person name="Kuo A."/>
            <person name="Maheswari U."/>
            <person name="Martens C."/>
            <person name="Maumus F."/>
            <person name="Otillar R.P."/>
            <person name="Rayko E."/>
            <person name="Salamov A."/>
            <person name="Vandepoele K."/>
            <person name="Beszteri B."/>
            <person name="Gruber A."/>
            <person name="Heijde M."/>
            <person name="Katinka M."/>
            <person name="Mock T."/>
            <person name="Valentin K."/>
            <person name="Verret F."/>
            <person name="Berges J.A."/>
            <person name="Brownlee C."/>
            <person name="Cadoret J.P."/>
            <person name="Chiovitti A."/>
            <person name="Choi C.J."/>
            <person name="Coesel S."/>
            <person name="De Martino A."/>
            <person name="Detter J.C."/>
            <person name="Durkin C."/>
            <person name="Falciatore A."/>
            <person name="Fournet J."/>
            <person name="Haruta M."/>
            <person name="Huysman M.J."/>
            <person name="Jenkins B.D."/>
            <person name="Jiroutova K."/>
            <person name="Jorgensen R.E."/>
            <person name="Joubert Y."/>
            <person name="Kaplan A."/>
            <person name="Kroger N."/>
            <person name="Kroth P.G."/>
            <person name="La Roche J."/>
            <person name="Lindquist E."/>
            <person name="Lommer M."/>
            <person name="Martin-Jezequel V."/>
            <person name="Lopez P.J."/>
            <person name="Lucas S."/>
            <person name="Mangogna M."/>
            <person name="McGinnis K."/>
            <person name="Medlin L.K."/>
            <person name="Montsant A."/>
            <person name="Oudot-Le Secq M.P."/>
            <person name="Napoli C."/>
            <person name="Obornik M."/>
            <person name="Parker M.S."/>
            <person name="Petit J.L."/>
            <person name="Porcel B.M."/>
            <person name="Poulsen N."/>
            <person name="Robison M."/>
            <person name="Rychlewski L."/>
            <person name="Rynearson T.A."/>
            <person name="Schmutz J."/>
            <person name="Shapiro H."/>
            <person name="Siaut M."/>
            <person name="Stanley M."/>
            <person name="Sussman M.R."/>
            <person name="Taylor A.R."/>
            <person name="Vardi A."/>
            <person name="von Dassow P."/>
            <person name="Vyverman W."/>
            <person name="Willis A."/>
            <person name="Wyrwicz L.S."/>
            <person name="Rokhsar D.S."/>
            <person name="Weissenbach J."/>
            <person name="Armbrust E.V."/>
            <person name="Green B.R."/>
            <person name="Van de Peer Y."/>
            <person name="Grigoriev I.V."/>
        </authorList>
    </citation>
    <scope>NUCLEOTIDE SEQUENCE [LARGE SCALE GENOMIC DNA]</scope>
    <source>
        <strain evidence="3 4">CCAP 1055/1</strain>
    </source>
</reference>
<feature type="region of interest" description="Disordered" evidence="1">
    <location>
        <begin position="173"/>
        <end position="218"/>
    </location>
</feature>
<dbReference type="STRING" id="556484.B7FUE2"/>
<dbReference type="Proteomes" id="UP000000759">
    <property type="component" value="Chromosome 4"/>
</dbReference>
<evidence type="ECO:0000313" key="4">
    <source>
        <dbReference type="Proteomes" id="UP000000759"/>
    </source>
</evidence>
<dbReference type="PaxDb" id="2850-Phatr44521"/>
<dbReference type="InParanoid" id="B7FUE2"/>
<dbReference type="CDD" id="cd13228">
    <property type="entry name" value="PHear_NECAP"/>
    <property type="match status" value="1"/>
</dbReference>
<protein>
    <recommendedName>
        <fullName evidence="2">NECAP PHear domain-containing protein</fullName>
    </recommendedName>
</protein>
<dbReference type="AlphaFoldDB" id="B7FUE2"/>
<evidence type="ECO:0000313" key="3">
    <source>
        <dbReference type="EMBL" id="EEC50244.1"/>
    </source>
</evidence>
<name>B7FUE2_PHATC</name>
<keyword evidence="4" id="KW-1185">Reference proteome</keyword>
<dbReference type="eggNOG" id="KOG2500">
    <property type="taxonomic scope" value="Eukaryota"/>
</dbReference>
<evidence type="ECO:0000256" key="1">
    <source>
        <dbReference type="SAM" id="MobiDB-lite"/>
    </source>
</evidence>
<dbReference type="SUPFAM" id="SSF50729">
    <property type="entry name" value="PH domain-like"/>
    <property type="match status" value="1"/>
</dbReference>
<sequence length="218" mass="24618">MGDKDEVPAGTSWRQTLLTSDEVYLYTVPTLKTSSGHRAEDWNLANPIQTCKLLVERRGDSLALEFRHDEKLFAQATIDLTIRKEVQIHKWLESTVDSSRYFVVKIQGSGGREALVGFGFRDRDVATDLRESLQHYENSIRRQRKAEDFTMSTTNSYSIPMLMEGEKIHFDGKSGKSTITRKVKDKGNSVPILVRKPPPAATGHNPPAPKERGTTKEE</sequence>
<dbReference type="Gene3D" id="2.30.29.30">
    <property type="entry name" value="Pleckstrin-homology domain (PH domain)/Phosphotyrosine-binding domain (PTB)"/>
    <property type="match status" value="1"/>
</dbReference>
<dbReference type="InterPro" id="IPR012466">
    <property type="entry name" value="NECAP_PHear"/>
</dbReference>
<dbReference type="PANTHER" id="PTHR12847:SF9">
    <property type="entry name" value="NECAP-LIKE PROTEIN CG9132"/>
    <property type="match status" value="1"/>
</dbReference>
<dbReference type="Pfam" id="PF07933">
    <property type="entry name" value="DUF1681"/>
    <property type="match status" value="1"/>
</dbReference>
<dbReference type="InterPro" id="IPR011993">
    <property type="entry name" value="PH-like_dom_sf"/>
</dbReference>
<dbReference type="GeneID" id="7197735"/>
<feature type="compositionally biased region" description="Basic and acidic residues" evidence="1">
    <location>
        <begin position="209"/>
        <end position="218"/>
    </location>
</feature>
<gene>
    <name evidence="3" type="ORF">PHATRDRAFT_44521</name>
</gene>
<dbReference type="GO" id="GO:0006897">
    <property type="term" value="P:endocytosis"/>
    <property type="evidence" value="ECO:0007669"/>
    <property type="project" value="InterPro"/>
</dbReference>
<accession>B7FUE2</accession>
<dbReference type="RefSeq" id="XP_002178579.1">
    <property type="nucleotide sequence ID" value="XM_002178543.1"/>
</dbReference>
<dbReference type="HOGENOM" id="CLU_1269070_0_0_1"/>